<accession>A0A6N4QRH7</accession>
<name>A0A6N4QRH7_9LEPT</name>
<evidence type="ECO:0000313" key="3">
    <source>
        <dbReference type="Proteomes" id="UP000297613"/>
    </source>
</evidence>
<dbReference type="Proteomes" id="UP000297613">
    <property type="component" value="Unassembled WGS sequence"/>
</dbReference>
<dbReference type="AlphaFoldDB" id="A0A6N4QRH7"/>
<gene>
    <name evidence="2" type="ORF">EHQ83_19175</name>
</gene>
<proteinExistence type="predicted"/>
<evidence type="ECO:0000313" key="2">
    <source>
        <dbReference type="EMBL" id="TGL79042.1"/>
    </source>
</evidence>
<keyword evidence="1" id="KW-0812">Transmembrane</keyword>
<keyword evidence="1" id="KW-0472">Membrane</keyword>
<feature type="transmembrane region" description="Helical" evidence="1">
    <location>
        <begin position="12"/>
        <end position="31"/>
    </location>
</feature>
<sequence length="170" mass="19215">MIQRKIQLHWKNVSLFFFALIGFSWLGYALWSRLQTIPHDPWKQATPVSARQKAEKEGKSILFLIEPQACTDCAEIRKALEGFADIQSSYVLDAIQEGSDPSRYESVLIDDRYGDEISALSDRRGLWGVTNGSDEILFLKKGVPGLEEESILLKLAEKNRFPSKGAEIEP</sequence>
<reference evidence="2 3" key="1">
    <citation type="journal article" date="2019" name="PLoS Negl. Trop. Dis.">
        <title>Revisiting the worldwide diversity of Leptospira species in the environment.</title>
        <authorList>
            <person name="Vincent A.T."/>
            <person name="Schiettekatte O."/>
            <person name="Bourhy P."/>
            <person name="Veyrier F.J."/>
            <person name="Picardeau M."/>
        </authorList>
    </citation>
    <scope>NUCLEOTIDE SEQUENCE [LARGE SCALE GENOMIC DNA]</scope>
    <source>
        <strain evidence="2 3">201702445</strain>
    </source>
</reference>
<evidence type="ECO:0000256" key="1">
    <source>
        <dbReference type="SAM" id="Phobius"/>
    </source>
</evidence>
<keyword evidence="1" id="KW-1133">Transmembrane helix</keyword>
<dbReference type="RefSeq" id="WP_135570305.1">
    <property type="nucleotide sequence ID" value="NZ_RQGK01000058.1"/>
</dbReference>
<protein>
    <submittedName>
        <fullName evidence="2">Uncharacterized protein</fullName>
    </submittedName>
</protein>
<comment type="caution">
    <text evidence="2">The sequence shown here is derived from an EMBL/GenBank/DDBJ whole genome shotgun (WGS) entry which is preliminary data.</text>
</comment>
<organism evidence="2 3">
    <name type="scientific">Leptospira yasudae</name>
    <dbReference type="NCBI Taxonomy" id="2202201"/>
    <lineage>
        <taxon>Bacteria</taxon>
        <taxon>Pseudomonadati</taxon>
        <taxon>Spirochaetota</taxon>
        <taxon>Spirochaetia</taxon>
        <taxon>Leptospirales</taxon>
        <taxon>Leptospiraceae</taxon>
        <taxon>Leptospira</taxon>
    </lineage>
</organism>
<dbReference type="EMBL" id="RQGM01000077">
    <property type="protein sequence ID" value="TGL79042.1"/>
    <property type="molecule type" value="Genomic_DNA"/>
</dbReference>